<feature type="signal peptide" evidence="1">
    <location>
        <begin position="1"/>
        <end position="29"/>
    </location>
</feature>
<dbReference type="KEGG" id="cprt:FIC82_003455"/>
<dbReference type="PANTHER" id="PTHR34309">
    <property type="entry name" value="SLR1406 PROTEIN"/>
    <property type="match status" value="1"/>
</dbReference>
<name>A0A6M5UE93_9MICO</name>
<dbReference type="AlphaFoldDB" id="A0A6M5UE93"/>
<dbReference type="InterPro" id="IPR038084">
    <property type="entry name" value="PduO/GlcC-like_sf"/>
</dbReference>
<protein>
    <submittedName>
        <fullName evidence="2">Heme-binding protein</fullName>
    </submittedName>
</protein>
<keyword evidence="1" id="KW-0732">Signal</keyword>
<dbReference type="Gene3D" id="3.30.450.150">
    <property type="entry name" value="Haem-degrading domain"/>
    <property type="match status" value="1"/>
</dbReference>
<dbReference type="Pfam" id="PF03928">
    <property type="entry name" value="HbpS-like"/>
    <property type="match status" value="1"/>
</dbReference>
<dbReference type="PANTHER" id="PTHR34309:SF1">
    <property type="entry name" value="PROTEIN GLCG"/>
    <property type="match status" value="1"/>
</dbReference>
<dbReference type="OrthoDB" id="4485197at2"/>
<dbReference type="InterPro" id="IPR052517">
    <property type="entry name" value="GlcG_carb_metab_protein"/>
</dbReference>
<keyword evidence="3" id="KW-1185">Reference proteome</keyword>
<accession>A0A6M5UE93</accession>
<dbReference type="RefSeq" id="WP_154797571.1">
    <property type="nucleotide sequence ID" value="NZ_CP052757.1"/>
</dbReference>
<gene>
    <name evidence="2" type="ORF">FIC82_003455</name>
</gene>
<proteinExistence type="predicted"/>
<dbReference type="SUPFAM" id="SSF143744">
    <property type="entry name" value="GlcG-like"/>
    <property type="match status" value="1"/>
</dbReference>
<evidence type="ECO:0000313" key="2">
    <source>
        <dbReference type="EMBL" id="QJW35398.1"/>
    </source>
</evidence>
<feature type="chain" id="PRO_5026679308" evidence="1">
    <location>
        <begin position="30"/>
        <end position="198"/>
    </location>
</feature>
<evidence type="ECO:0000313" key="3">
    <source>
        <dbReference type="Proteomes" id="UP000451354"/>
    </source>
</evidence>
<evidence type="ECO:0000256" key="1">
    <source>
        <dbReference type="SAM" id="SignalP"/>
    </source>
</evidence>
<dbReference type="EMBL" id="CP052757">
    <property type="protein sequence ID" value="QJW35398.1"/>
    <property type="molecule type" value="Genomic_DNA"/>
</dbReference>
<dbReference type="Proteomes" id="UP000451354">
    <property type="component" value="Chromosome"/>
</dbReference>
<sequence>MAASRLRPLTLTAVALATALTLTACTAGASGSDGTAADQAEQPGQPDAVAVADVTTEDVVQVGRLSVAAAQEAAGAALAACQAEGLGFVSVAVVDRAGQVQALVRGDGAAVHTLEAAQAKAYTSAAFGAATSELAPRAVGDGATVADLPGTLFLPGAVPVKIDGATIAGIGVGGAPDGMADEACAAAGLEVLTGPAEG</sequence>
<organism evidence="2 3">
    <name type="scientific">Cellulosimicrobium protaetiae</name>
    <dbReference type="NCBI Taxonomy" id="2587808"/>
    <lineage>
        <taxon>Bacteria</taxon>
        <taxon>Bacillati</taxon>
        <taxon>Actinomycetota</taxon>
        <taxon>Actinomycetes</taxon>
        <taxon>Micrococcales</taxon>
        <taxon>Promicromonosporaceae</taxon>
        <taxon>Cellulosimicrobium</taxon>
    </lineage>
</organism>
<dbReference type="PROSITE" id="PS51257">
    <property type="entry name" value="PROKAR_LIPOPROTEIN"/>
    <property type="match status" value="1"/>
</dbReference>
<dbReference type="InterPro" id="IPR005624">
    <property type="entry name" value="PduO/GlcC-like"/>
</dbReference>
<reference evidence="3" key="1">
    <citation type="journal article" date="2022" name="Int. J. Syst. Evol. Microbiol.">
        <title>Cellulosimicrobium protaetiae sp. nov., isolated from the gut of the larva of Protaetia brevitarsis seulensis.</title>
        <authorList>
            <person name="Le Han H."/>
            <person name="Nguyen T.T.H."/>
            <person name="Li Z."/>
            <person name="Shin N.R."/>
            <person name="Kim S.G."/>
        </authorList>
    </citation>
    <scope>NUCLEOTIDE SEQUENCE [LARGE SCALE GENOMIC DNA]</scope>
    <source>
        <strain evidence="3">BI34</strain>
    </source>
</reference>